<evidence type="ECO:0000259" key="5">
    <source>
        <dbReference type="Pfam" id="PF04542"/>
    </source>
</evidence>
<proteinExistence type="predicted"/>
<dbReference type="GO" id="GO:0006352">
    <property type="term" value="P:DNA-templated transcription initiation"/>
    <property type="evidence" value="ECO:0007669"/>
    <property type="project" value="InterPro"/>
</dbReference>
<dbReference type="GO" id="GO:0003677">
    <property type="term" value="F:DNA binding"/>
    <property type="evidence" value="ECO:0007669"/>
    <property type="project" value="UniProtKB-KW"/>
</dbReference>
<dbReference type="PANTHER" id="PTHR30603:SF47">
    <property type="entry name" value="RNA POLYMERASE SIGMA FACTOR SIGD, CHLOROPLASTIC"/>
    <property type="match status" value="1"/>
</dbReference>
<dbReference type="InterPro" id="IPR013324">
    <property type="entry name" value="RNA_pol_sigma_r3/r4-like"/>
</dbReference>
<dbReference type="InterPro" id="IPR014284">
    <property type="entry name" value="RNA_pol_sigma-70_dom"/>
</dbReference>
<keyword evidence="2" id="KW-0731">Sigma factor</keyword>
<feature type="domain" description="RNA polymerase sigma-70 region 4" evidence="6">
    <location>
        <begin position="230"/>
        <end position="277"/>
    </location>
</feature>
<gene>
    <name evidence="7" type="ORF">GKE72_12745</name>
</gene>
<dbReference type="InterPro" id="IPR007627">
    <property type="entry name" value="RNA_pol_sigma70_r2"/>
</dbReference>
<dbReference type="EMBL" id="WKRA01000024">
    <property type="protein sequence ID" value="MSD16908.1"/>
    <property type="molecule type" value="Genomic_DNA"/>
</dbReference>
<evidence type="ECO:0000256" key="4">
    <source>
        <dbReference type="ARBA" id="ARBA00023163"/>
    </source>
</evidence>
<dbReference type="Gene3D" id="1.20.120.1810">
    <property type="match status" value="1"/>
</dbReference>
<dbReference type="GO" id="GO:0016987">
    <property type="term" value="F:sigma factor activity"/>
    <property type="evidence" value="ECO:0007669"/>
    <property type="project" value="UniProtKB-KW"/>
</dbReference>
<evidence type="ECO:0000256" key="2">
    <source>
        <dbReference type="ARBA" id="ARBA00023082"/>
    </source>
</evidence>
<reference evidence="7 8" key="1">
    <citation type="journal article" date="2019" name="Nat. Med.">
        <title>A library of human gut bacterial isolates paired with longitudinal multiomics data enables mechanistic microbiome research.</title>
        <authorList>
            <person name="Poyet M."/>
            <person name="Groussin M."/>
            <person name="Gibbons S.M."/>
            <person name="Avila-Pacheco J."/>
            <person name="Jiang X."/>
            <person name="Kearney S.M."/>
            <person name="Perrotta A.R."/>
            <person name="Berdy B."/>
            <person name="Zhao S."/>
            <person name="Lieberman T.D."/>
            <person name="Swanson P.K."/>
            <person name="Smith M."/>
            <person name="Roesemann S."/>
            <person name="Alexander J.E."/>
            <person name="Rich S.A."/>
            <person name="Livny J."/>
            <person name="Vlamakis H."/>
            <person name="Clish C."/>
            <person name="Bullock K."/>
            <person name="Deik A."/>
            <person name="Scott J."/>
            <person name="Pierce K.A."/>
            <person name="Xavier R.J."/>
            <person name="Alm E.J."/>
        </authorList>
    </citation>
    <scope>NUCLEOTIDE SEQUENCE [LARGE SCALE GENOMIC DNA]</scope>
    <source>
        <strain evidence="7 8">BIOML-A3</strain>
    </source>
</reference>
<evidence type="ECO:0000259" key="6">
    <source>
        <dbReference type="Pfam" id="PF04545"/>
    </source>
</evidence>
<name>A0A844E5R2_EUBRA</name>
<evidence type="ECO:0000313" key="8">
    <source>
        <dbReference type="Proteomes" id="UP000431304"/>
    </source>
</evidence>
<dbReference type="Gene3D" id="1.20.140.160">
    <property type="match status" value="1"/>
</dbReference>
<dbReference type="RefSeq" id="WP_173018162.1">
    <property type="nucleotide sequence ID" value="NZ_WKRA01000024.1"/>
</dbReference>
<dbReference type="SUPFAM" id="SSF88659">
    <property type="entry name" value="Sigma3 and sigma4 domains of RNA polymerase sigma factors"/>
    <property type="match status" value="2"/>
</dbReference>
<dbReference type="PANTHER" id="PTHR30603">
    <property type="entry name" value="RNA POLYMERASE SIGMA FACTOR RPO"/>
    <property type="match status" value="1"/>
</dbReference>
<dbReference type="InterPro" id="IPR013325">
    <property type="entry name" value="RNA_pol_sigma_r2"/>
</dbReference>
<dbReference type="Pfam" id="PF04542">
    <property type="entry name" value="Sigma70_r2"/>
    <property type="match status" value="1"/>
</dbReference>
<keyword evidence="3" id="KW-0238">DNA-binding</keyword>
<evidence type="ECO:0000256" key="1">
    <source>
        <dbReference type="ARBA" id="ARBA00023015"/>
    </source>
</evidence>
<feature type="domain" description="RNA polymerase sigma-70 region 2" evidence="5">
    <location>
        <begin position="57"/>
        <end position="123"/>
    </location>
</feature>
<dbReference type="InterPro" id="IPR007630">
    <property type="entry name" value="RNA_pol_sigma70_r4"/>
</dbReference>
<protein>
    <submittedName>
        <fullName evidence="7">Sigma-70 family RNA polymerase sigma factor</fullName>
    </submittedName>
</protein>
<comment type="caution">
    <text evidence="7">The sequence shown here is derived from an EMBL/GenBank/DDBJ whole genome shotgun (WGS) entry which is preliminary data.</text>
</comment>
<dbReference type="Pfam" id="PF04545">
    <property type="entry name" value="Sigma70_r4"/>
    <property type="match status" value="1"/>
</dbReference>
<dbReference type="Proteomes" id="UP000431304">
    <property type="component" value="Unassembled WGS sequence"/>
</dbReference>
<dbReference type="InterPro" id="IPR050239">
    <property type="entry name" value="Sigma-70_RNA_pol_init_factors"/>
</dbReference>
<dbReference type="AlphaFoldDB" id="A0A844E5R2"/>
<dbReference type="PRINTS" id="PR00046">
    <property type="entry name" value="SIGMA70FCT"/>
</dbReference>
<dbReference type="SUPFAM" id="SSF88946">
    <property type="entry name" value="Sigma2 domain of RNA polymerase sigma factors"/>
    <property type="match status" value="1"/>
</dbReference>
<dbReference type="InterPro" id="IPR000943">
    <property type="entry name" value="RNA_pol_sigma70"/>
</dbReference>
<keyword evidence="1" id="KW-0805">Transcription regulation</keyword>
<evidence type="ECO:0000313" key="7">
    <source>
        <dbReference type="EMBL" id="MSD16908.1"/>
    </source>
</evidence>
<organism evidence="7 8">
    <name type="scientific">Eubacterium ramulus</name>
    <dbReference type="NCBI Taxonomy" id="39490"/>
    <lineage>
        <taxon>Bacteria</taxon>
        <taxon>Bacillati</taxon>
        <taxon>Bacillota</taxon>
        <taxon>Clostridia</taxon>
        <taxon>Eubacteriales</taxon>
        <taxon>Eubacteriaceae</taxon>
        <taxon>Eubacterium</taxon>
    </lineage>
</organism>
<sequence>MSRKNYTLAGCCDSAPGVSSEASGVTLYLQKGNAMENEELVVRIRNRIDAAECMAQLWQQNRAFVAKIAKRYAAYEDIEDLMQEGFIGLCNAVECYDPDGGAKFLTYAAYWIQQAMVRYMSKYSSVVELPQDIRTKINRLRKFEREYTAEWGREPTEKEIRLYFGYSYKEYRLLLESRSISNQESIDALVPGTDDFKIGETVADPVDQYDLLLDQMQQEDLAETLWQLVDGLPEQQGSILHAQYEDGATLRQISDKLGLEYQRTRQERDKALRELRKPHNSHKLEYFLPDRALSMAYGGGVESYNRTWTSSTERAAFEDLGWY</sequence>
<keyword evidence="4" id="KW-0804">Transcription</keyword>
<evidence type="ECO:0000256" key="3">
    <source>
        <dbReference type="ARBA" id="ARBA00023125"/>
    </source>
</evidence>
<accession>A0A844E5R2</accession>
<dbReference type="NCBIfam" id="TIGR02937">
    <property type="entry name" value="sigma70-ECF"/>
    <property type="match status" value="1"/>
</dbReference>